<name>A0A1I4F867_9PROT</name>
<gene>
    <name evidence="2" type="ORF">SAMN05216302_103416</name>
</gene>
<reference evidence="3" key="1">
    <citation type="submission" date="2016-10" db="EMBL/GenBank/DDBJ databases">
        <authorList>
            <person name="Varghese N."/>
            <person name="Submissions S."/>
        </authorList>
    </citation>
    <scope>NUCLEOTIDE SEQUENCE [LARGE SCALE GENOMIC DNA]</scope>
    <source>
        <strain evidence="3">Nm69</strain>
    </source>
</reference>
<organism evidence="2 3">
    <name type="scientific">Nitrosomonas aestuarii</name>
    <dbReference type="NCBI Taxonomy" id="52441"/>
    <lineage>
        <taxon>Bacteria</taxon>
        <taxon>Pseudomonadati</taxon>
        <taxon>Pseudomonadota</taxon>
        <taxon>Betaproteobacteria</taxon>
        <taxon>Nitrosomonadales</taxon>
        <taxon>Nitrosomonadaceae</taxon>
        <taxon>Nitrosomonas</taxon>
    </lineage>
</organism>
<dbReference type="Pfam" id="PF08668">
    <property type="entry name" value="HDOD"/>
    <property type="match status" value="1"/>
</dbReference>
<dbReference type="PANTHER" id="PTHR33525:SF3">
    <property type="entry name" value="RIBONUCLEASE Y"/>
    <property type="match status" value="1"/>
</dbReference>
<dbReference type="SUPFAM" id="SSF109604">
    <property type="entry name" value="HD-domain/PDEase-like"/>
    <property type="match status" value="1"/>
</dbReference>
<feature type="domain" description="HDOD" evidence="1">
    <location>
        <begin position="61"/>
        <end position="261"/>
    </location>
</feature>
<dbReference type="AlphaFoldDB" id="A0A1I4F867"/>
<evidence type="ECO:0000259" key="1">
    <source>
        <dbReference type="PROSITE" id="PS51833"/>
    </source>
</evidence>
<dbReference type="InterPro" id="IPR013976">
    <property type="entry name" value="HDOD"/>
</dbReference>
<dbReference type="Gene3D" id="1.10.3210.10">
    <property type="entry name" value="Hypothetical protein af1432"/>
    <property type="match status" value="1"/>
</dbReference>
<dbReference type="PANTHER" id="PTHR33525">
    <property type="match status" value="1"/>
</dbReference>
<protein>
    <submittedName>
        <fullName evidence="2">HD-like signal output (HDOD) domain, no enzymatic activity</fullName>
    </submittedName>
</protein>
<keyword evidence="3" id="KW-1185">Reference proteome</keyword>
<proteinExistence type="predicted"/>
<dbReference type="EMBL" id="FOSP01000034">
    <property type="protein sequence ID" value="SFL13719.1"/>
    <property type="molecule type" value="Genomic_DNA"/>
</dbReference>
<evidence type="ECO:0000313" key="2">
    <source>
        <dbReference type="EMBL" id="SFL13719.1"/>
    </source>
</evidence>
<evidence type="ECO:0000313" key="3">
    <source>
        <dbReference type="Proteomes" id="UP000199533"/>
    </source>
</evidence>
<dbReference type="Proteomes" id="UP000199533">
    <property type="component" value="Unassembled WGS sequence"/>
</dbReference>
<sequence length="289" mass="32434">MDLYHKLAGPSYSSAIDSGFMTENLPKNCLLKHRETYLVENRNNEAAKTNLQQMLLHPEKLPPLPETAQALILLRNNPNANLDELVTIIEKDPGLTSFMMKYARMAIFGYGERITSVWHAISLALGFNSALNMAIGVASAGCLKISNRGPLGRIRIWHHALKCAALCRELAKTMDKKQSVDSGLAYLCGLFHNFGYLLFGHLLPQQYTFLNDLCQYYPAKETRHLELQVFGITHDFAGAYLIEAWRLPGEIVTAVAEHHFPDYEGQHAHYVKLVAVANRLLQNEGISDL</sequence>
<accession>A0A1I4F867</accession>
<dbReference type="PROSITE" id="PS51833">
    <property type="entry name" value="HDOD"/>
    <property type="match status" value="1"/>
</dbReference>
<dbReference type="InterPro" id="IPR052340">
    <property type="entry name" value="RNase_Y/CdgJ"/>
</dbReference>
<dbReference type="STRING" id="52441.SAMN05216302_103416"/>